<dbReference type="Proteomes" id="UP000000768">
    <property type="component" value="Chromosome 3"/>
</dbReference>
<dbReference type="SMART" id="SM00185">
    <property type="entry name" value="ARM"/>
    <property type="match status" value="5"/>
</dbReference>
<evidence type="ECO:0000313" key="2">
    <source>
        <dbReference type="EMBL" id="KXG34107.1"/>
    </source>
</evidence>
<gene>
    <name evidence="2" type="ORF">SORBI_3003G424400</name>
</gene>
<evidence type="ECO:0000313" key="3">
    <source>
        <dbReference type="Proteomes" id="UP000000768"/>
    </source>
</evidence>
<dbReference type="InterPro" id="IPR000225">
    <property type="entry name" value="Armadillo"/>
</dbReference>
<keyword evidence="3" id="KW-1185">Reference proteome</keyword>
<dbReference type="OrthoDB" id="1683831at2759"/>
<dbReference type="PANTHER" id="PTHR45958:SF12">
    <property type="entry name" value="OS01G0948500 PROTEIN"/>
    <property type="match status" value="1"/>
</dbReference>
<dbReference type="PANTHER" id="PTHR45958">
    <property type="entry name" value="RING-TYPE E3 UBIQUITIN TRANSFERASE"/>
    <property type="match status" value="1"/>
</dbReference>
<dbReference type="SUPFAM" id="SSF48371">
    <property type="entry name" value="ARM repeat"/>
    <property type="match status" value="2"/>
</dbReference>
<dbReference type="FunCoup" id="A0A1B6Q882">
    <property type="interactions" value="28"/>
</dbReference>
<dbReference type="InParanoid" id="A0A1B6Q882"/>
<dbReference type="InterPro" id="IPR011989">
    <property type="entry name" value="ARM-like"/>
</dbReference>
<dbReference type="InterPro" id="IPR052608">
    <property type="entry name" value="U-box_domain_protein"/>
</dbReference>
<reference evidence="3" key="2">
    <citation type="journal article" date="2018" name="Plant J.">
        <title>The Sorghum bicolor reference genome: improved assembly, gene annotations, a transcriptome atlas, and signatures of genome organization.</title>
        <authorList>
            <person name="McCormick R.F."/>
            <person name="Truong S.K."/>
            <person name="Sreedasyam A."/>
            <person name="Jenkins J."/>
            <person name="Shu S."/>
            <person name="Sims D."/>
            <person name="Kennedy M."/>
            <person name="Amirebrahimi M."/>
            <person name="Weers B.D."/>
            <person name="McKinley B."/>
            <person name="Mattison A."/>
            <person name="Morishige D.T."/>
            <person name="Grimwood J."/>
            <person name="Schmutz J."/>
            <person name="Mullet J.E."/>
        </authorList>
    </citation>
    <scope>NUCLEOTIDE SEQUENCE [LARGE SCALE GENOMIC DNA]</scope>
    <source>
        <strain evidence="3">cv. BTx623</strain>
    </source>
</reference>
<proteinExistence type="predicted"/>
<reference evidence="2 3" key="1">
    <citation type="journal article" date="2009" name="Nature">
        <title>The Sorghum bicolor genome and the diversification of grasses.</title>
        <authorList>
            <person name="Paterson A.H."/>
            <person name="Bowers J.E."/>
            <person name="Bruggmann R."/>
            <person name="Dubchak I."/>
            <person name="Grimwood J."/>
            <person name="Gundlach H."/>
            <person name="Haberer G."/>
            <person name="Hellsten U."/>
            <person name="Mitros T."/>
            <person name="Poliakov A."/>
            <person name="Schmutz J."/>
            <person name="Spannagl M."/>
            <person name="Tang H."/>
            <person name="Wang X."/>
            <person name="Wicker T."/>
            <person name="Bharti A.K."/>
            <person name="Chapman J."/>
            <person name="Feltus F.A."/>
            <person name="Gowik U."/>
            <person name="Grigoriev I.V."/>
            <person name="Lyons E."/>
            <person name="Maher C.A."/>
            <person name="Martis M."/>
            <person name="Narechania A."/>
            <person name="Otillar R.P."/>
            <person name="Penning B.W."/>
            <person name="Salamov A.A."/>
            <person name="Wang Y."/>
            <person name="Zhang L."/>
            <person name="Carpita N.C."/>
            <person name="Freeling M."/>
            <person name="Gingle A.R."/>
            <person name="Hash C.T."/>
            <person name="Keller B."/>
            <person name="Klein P."/>
            <person name="Kresovich S."/>
            <person name="McCann M.C."/>
            <person name="Ming R."/>
            <person name="Peterson D.G."/>
            <person name="Mehboob-ur-Rahman"/>
            <person name="Ware D."/>
            <person name="Westhoff P."/>
            <person name="Mayer K.F."/>
            <person name="Messing J."/>
            <person name="Rokhsar D.S."/>
        </authorList>
    </citation>
    <scope>NUCLEOTIDE SEQUENCE [LARGE SCALE GENOMIC DNA]</scope>
    <source>
        <strain evidence="3">cv. BTx623</strain>
    </source>
</reference>
<organism evidence="2 3">
    <name type="scientific">Sorghum bicolor</name>
    <name type="common">Sorghum</name>
    <name type="synonym">Sorghum vulgare</name>
    <dbReference type="NCBI Taxonomy" id="4558"/>
    <lineage>
        <taxon>Eukaryota</taxon>
        <taxon>Viridiplantae</taxon>
        <taxon>Streptophyta</taxon>
        <taxon>Embryophyta</taxon>
        <taxon>Tracheophyta</taxon>
        <taxon>Spermatophyta</taxon>
        <taxon>Magnoliopsida</taxon>
        <taxon>Liliopsida</taxon>
        <taxon>Poales</taxon>
        <taxon>Poaceae</taxon>
        <taxon>PACMAD clade</taxon>
        <taxon>Panicoideae</taxon>
        <taxon>Andropogonodae</taxon>
        <taxon>Andropogoneae</taxon>
        <taxon>Sorghinae</taxon>
        <taxon>Sorghum</taxon>
    </lineage>
</organism>
<dbReference type="AlphaFoldDB" id="A0A1B6Q882"/>
<dbReference type="OMA" id="EQFRETH"/>
<sequence>MMKRHGLLPLPCGCVCVSRKSEARSSPFLPSRPISSSPSLSAHGRLDRFAVSTAAFLLHSRSHAPSRPALASHSRKACRCCLLVAHLPRYAMAGAAAAAAVDVEDLLVRVKTGAEDELAAVAREVEALAGDGRLGEEDDEDGLLVPALLARLAAAGTADARVSVMAALRRLAGCVAGESKERLASIEALSSIVRSLSRDVDERREAIAVLLDLSDIPQVRQRIGRIKGCIVMLVTLRNARESGTEDDAEKLLSILSSNPQNVLLMAEAGYFRPLIQYLKQGSDMNKVLMATAISKMFLSEHMKSSLGEDGAIEPLVDMFKYGNLEAKHSALGALRNLSSSLQNAELLINSGITGPLLQLLFSVTSVLMTLREPASAILAAIAQSERILLHKDVAPQILSLLNLSSPVIQLHLLRALNSISGHANAKRARSKIRKNGGVQLLLPFLTEKNVDIKIAALHLMFHLSKDSSQELAEQFRETHLDILVKIISSPTSRDEKAAAVGILSNLPVTDKKVTEILMRSNLLPILITLFEANIATSVTPQRMWLLEGIAGVFIRFTVTWDRKLQSSAVGYGVVPCLVKLLSEGSVDAKSKAATSLAQLSQSTMALLKSKLPRWLCVPSSAESYCIVHSCQCTVKSTFCLVKAGAVNPLVQILEGEERGADGAVLEALGTLMQDEIWENGSRVIEKASGIHALLRIAEAGELSSQDRAIWMLERMFRLEAHRERYGEITQALLIDLAQKGDPALKPMIGKILAHLELLQTQSSYF</sequence>
<evidence type="ECO:0000256" key="1">
    <source>
        <dbReference type="PROSITE-ProRule" id="PRU00259"/>
    </source>
</evidence>
<protein>
    <submittedName>
        <fullName evidence="2">Uncharacterized protein</fullName>
    </submittedName>
</protein>
<dbReference type="STRING" id="4558.A0A1B6Q882"/>
<dbReference type="Gene3D" id="1.25.10.10">
    <property type="entry name" value="Leucine-rich Repeat Variant"/>
    <property type="match status" value="2"/>
</dbReference>
<dbReference type="eggNOG" id="KOG0167">
    <property type="taxonomic scope" value="Eukaryota"/>
</dbReference>
<name>A0A1B6Q882_SORBI</name>
<dbReference type="Gramene" id="KXG34107">
    <property type="protein sequence ID" value="KXG34107"/>
    <property type="gene ID" value="SORBI_3003G424400"/>
</dbReference>
<dbReference type="InterPro" id="IPR016024">
    <property type="entry name" value="ARM-type_fold"/>
</dbReference>
<dbReference type="EMBL" id="CM000762">
    <property type="protein sequence ID" value="KXG34107.1"/>
    <property type="molecule type" value="Genomic_DNA"/>
</dbReference>
<dbReference type="Pfam" id="PF00514">
    <property type="entry name" value="Arm"/>
    <property type="match status" value="1"/>
</dbReference>
<accession>A0A1B6Q882</accession>
<feature type="repeat" description="ARM" evidence="1">
    <location>
        <begin position="310"/>
        <end position="352"/>
    </location>
</feature>
<dbReference type="PROSITE" id="PS50176">
    <property type="entry name" value="ARM_REPEAT"/>
    <property type="match status" value="1"/>
</dbReference>